<dbReference type="AlphaFoldDB" id="A0A0V0XU53"/>
<keyword evidence="3" id="KW-1185">Reference proteome</keyword>
<reference evidence="2 3" key="1">
    <citation type="submission" date="2015-01" db="EMBL/GenBank/DDBJ databases">
        <title>Evolution of Trichinella species and genotypes.</title>
        <authorList>
            <person name="Korhonen P.K."/>
            <person name="Edoardo P."/>
            <person name="Giuseppe L.R."/>
            <person name="Gasser R.B."/>
        </authorList>
    </citation>
    <scope>NUCLEOTIDE SEQUENCE [LARGE SCALE GENOMIC DNA]</scope>
    <source>
        <strain evidence="2">ISS2496</strain>
    </source>
</reference>
<feature type="compositionally biased region" description="Polar residues" evidence="1">
    <location>
        <begin position="18"/>
        <end position="36"/>
    </location>
</feature>
<sequence length="90" mass="10244">RQRRRSKSRQSKNGNSGTGDNNTPDSAEDNPLQQDSAQEDGEASPHERAADREVKDDNYMPPSEDEASLNDDEFVVPEDPVEQERFKRRL</sequence>
<feature type="region of interest" description="Disordered" evidence="1">
    <location>
        <begin position="1"/>
        <end position="90"/>
    </location>
</feature>
<evidence type="ECO:0000313" key="2">
    <source>
        <dbReference type="EMBL" id="KRX91289.1"/>
    </source>
</evidence>
<gene>
    <name evidence="2" type="ORF">T12_7480</name>
</gene>
<protein>
    <submittedName>
        <fullName evidence="2">Uncharacterized protein</fullName>
    </submittedName>
</protein>
<feature type="compositionally biased region" description="Basic residues" evidence="1">
    <location>
        <begin position="1"/>
        <end position="10"/>
    </location>
</feature>
<evidence type="ECO:0000313" key="3">
    <source>
        <dbReference type="Proteomes" id="UP000054783"/>
    </source>
</evidence>
<proteinExistence type="predicted"/>
<feature type="non-terminal residue" evidence="2">
    <location>
        <position position="1"/>
    </location>
</feature>
<evidence type="ECO:0000256" key="1">
    <source>
        <dbReference type="SAM" id="MobiDB-lite"/>
    </source>
</evidence>
<feature type="compositionally biased region" description="Basic and acidic residues" evidence="1">
    <location>
        <begin position="43"/>
        <end position="58"/>
    </location>
</feature>
<name>A0A0V0XU53_9BILA</name>
<dbReference type="EMBL" id="JYDQ01004637">
    <property type="protein sequence ID" value="KRX91289.1"/>
    <property type="molecule type" value="Genomic_DNA"/>
</dbReference>
<accession>A0A0V0XU53</accession>
<feature type="non-terminal residue" evidence="2">
    <location>
        <position position="90"/>
    </location>
</feature>
<comment type="caution">
    <text evidence="2">The sequence shown here is derived from an EMBL/GenBank/DDBJ whole genome shotgun (WGS) entry which is preliminary data.</text>
</comment>
<organism evidence="2 3">
    <name type="scientific">Trichinella patagoniensis</name>
    <dbReference type="NCBI Taxonomy" id="990121"/>
    <lineage>
        <taxon>Eukaryota</taxon>
        <taxon>Metazoa</taxon>
        <taxon>Ecdysozoa</taxon>
        <taxon>Nematoda</taxon>
        <taxon>Enoplea</taxon>
        <taxon>Dorylaimia</taxon>
        <taxon>Trichinellida</taxon>
        <taxon>Trichinellidae</taxon>
        <taxon>Trichinella</taxon>
    </lineage>
</organism>
<feature type="compositionally biased region" description="Acidic residues" evidence="1">
    <location>
        <begin position="63"/>
        <end position="81"/>
    </location>
</feature>
<dbReference type="Proteomes" id="UP000054783">
    <property type="component" value="Unassembled WGS sequence"/>
</dbReference>